<evidence type="ECO:0000256" key="1">
    <source>
        <dbReference type="SAM" id="Coils"/>
    </source>
</evidence>
<evidence type="ECO:0000313" key="4">
    <source>
        <dbReference type="Proteomes" id="UP000271162"/>
    </source>
</evidence>
<evidence type="ECO:0000313" key="5">
    <source>
        <dbReference type="WBParaSite" id="NBR_0000796501-mRNA-1"/>
    </source>
</evidence>
<dbReference type="PANTHER" id="PTHR47331">
    <property type="entry name" value="PHD-TYPE DOMAIN-CONTAINING PROTEIN"/>
    <property type="match status" value="1"/>
</dbReference>
<sequence length="577" mass="66171">MTRMCHPRCDHEFTTGTTHNNKKIRGITKAQLHRSSKYRRPQQLVHRPNWTTTGASAELVWTTTGASAKLDKWNNWSLSTSKRRLTLFCKKLDLTIAEAREVVSNFENQRVAQEKLTAVETFTKKVEEAQQEYATSLDRPERTPSAQEAVDYEQYLAMSEMTVLAAYEVAVQLRALLRMPSSISSEHDGTTPSSSSMSGQQEAIVNTSRNVLPAIPIPSFTGNTWDWDNFWTLFNANVHSQPIPDLFKFNHLLNALKGEPRQAIMRFQVSEANYQKAIDFLRSKYADKEAIMHHLIQQLESMSLQSTSLKEQRMLLDELYVVIAQLRDNGEQVDGQWLVKQVLAKFPQQVQREILRRKCSMEEPFSMQWLLDTLDKYISCEEKIAIFTSNDKGKQPAGEERPAKGQSPRQIPACMYCNQLHKAANCTRYTTPQERANYLRQHKLCMICAAPQHSTEECKRRNCFTCQGRHHTSCCFKQKVTAADPEAIPTSQKEKQPSRAARPKPRSNNPRQVKQFATQYHEEESSEQENEEDEVESIAEFHASKKLLGIGETFLPIGELTIMDPRTRKLRKSKIQA</sequence>
<evidence type="ECO:0000256" key="2">
    <source>
        <dbReference type="SAM" id="MobiDB-lite"/>
    </source>
</evidence>
<feature type="region of interest" description="Disordered" evidence="2">
    <location>
        <begin position="485"/>
        <end position="537"/>
    </location>
</feature>
<dbReference type="WBParaSite" id="NBR_0000796501-mRNA-1">
    <property type="protein sequence ID" value="NBR_0000796501-mRNA-1"/>
    <property type="gene ID" value="NBR_0000796501"/>
</dbReference>
<dbReference type="AlphaFoldDB" id="A0A0N4XY36"/>
<feature type="compositionally biased region" description="Acidic residues" evidence="2">
    <location>
        <begin position="524"/>
        <end position="537"/>
    </location>
</feature>
<gene>
    <name evidence="3" type="ORF">NBR_LOCUS7966</name>
</gene>
<dbReference type="Proteomes" id="UP000271162">
    <property type="component" value="Unassembled WGS sequence"/>
</dbReference>
<protein>
    <submittedName>
        <fullName evidence="5">DUF1758 domain-containing protein</fullName>
    </submittedName>
</protein>
<dbReference type="EMBL" id="UYSL01019948">
    <property type="protein sequence ID" value="VDL71555.1"/>
    <property type="molecule type" value="Genomic_DNA"/>
</dbReference>
<dbReference type="OMA" id="WIRNEDY"/>
<dbReference type="Pfam" id="PF03564">
    <property type="entry name" value="DUF1759"/>
    <property type="match status" value="1"/>
</dbReference>
<feature type="compositionally biased region" description="Polar residues" evidence="2">
    <location>
        <begin position="506"/>
        <end position="518"/>
    </location>
</feature>
<evidence type="ECO:0000313" key="3">
    <source>
        <dbReference type="EMBL" id="VDL71555.1"/>
    </source>
</evidence>
<feature type="coiled-coil region" evidence="1">
    <location>
        <begin position="89"/>
        <end position="139"/>
    </location>
</feature>
<name>A0A0N4XY36_NIPBR</name>
<reference evidence="5" key="1">
    <citation type="submission" date="2017-02" db="UniProtKB">
        <authorList>
            <consortium name="WormBaseParasite"/>
        </authorList>
    </citation>
    <scope>IDENTIFICATION</scope>
</reference>
<proteinExistence type="predicted"/>
<organism evidence="5">
    <name type="scientific">Nippostrongylus brasiliensis</name>
    <name type="common">Rat hookworm</name>
    <dbReference type="NCBI Taxonomy" id="27835"/>
    <lineage>
        <taxon>Eukaryota</taxon>
        <taxon>Metazoa</taxon>
        <taxon>Ecdysozoa</taxon>
        <taxon>Nematoda</taxon>
        <taxon>Chromadorea</taxon>
        <taxon>Rhabditida</taxon>
        <taxon>Rhabditina</taxon>
        <taxon>Rhabditomorpha</taxon>
        <taxon>Strongyloidea</taxon>
        <taxon>Heligmosomidae</taxon>
        <taxon>Nippostrongylus</taxon>
    </lineage>
</organism>
<keyword evidence="1" id="KW-0175">Coiled coil</keyword>
<accession>A0A0N4XY36</accession>
<dbReference type="InterPro" id="IPR005312">
    <property type="entry name" value="DUF1759"/>
</dbReference>
<reference evidence="3 4" key="2">
    <citation type="submission" date="2018-11" db="EMBL/GenBank/DDBJ databases">
        <authorList>
            <consortium name="Pathogen Informatics"/>
        </authorList>
    </citation>
    <scope>NUCLEOTIDE SEQUENCE [LARGE SCALE GENOMIC DNA]</scope>
</reference>
<keyword evidence="4" id="KW-1185">Reference proteome</keyword>